<organism evidence="1 2">
    <name type="scientific">Linnemannia exigua</name>
    <dbReference type="NCBI Taxonomy" id="604196"/>
    <lineage>
        <taxon>Eukaryota</taxon>
        <taxon>Fungi</taxon>
        <taxon>Fungi incertae sedis</taxon>
        <taxon>Mucoromycota</taxon>
        <taxon>Mortierellomycotina</taxon>
        <taxon>Mortierellomycetes</taxon>
        <taxon>Mortierellales</taxon>
        <taxon>Mortierellaceae</taxon>
        <taxon>Linnemannia</taxon>
    </lineage>
</organism>
<dbReference type="SUPFAM" id="SSF52047">
    <property type="entry name" value="RNI-like"/>
    <property type="match status" value="1"/>
</dbReference>
<dbReference type="EMBL" id="JAAAIL010000293">
    <property type="protein sequence ID" value="KAG0277223.1"/>
    <property type="molecule type" value="Genomic_DNA"/>
</dbReference>
<evidence type="ECO:0008006" key="3">
    <source>
        <dbReference type="Google" id="ProtNLM"/>
    </source>
</evidence>
<name>A0AAD4DHX1_9FUNG</name>
<dbReference type="InterPro" id="IPR032675">
    <property type="entry name" value="LRR_dom_sf"/>
</dbReference>
<dbReference type="Gene3D" id="3.80.10.10">
    <property type="entry name" value="Ribonuclease Inhibitor"/>
    <property type="match status" value="1"/>
</dbReference>
<protein>
    <recommendedName>
        <fullName evidence="3">F-box domain-containing protein</fullName>
    </recommendedName>
</protein>
<gene>
    <name evidence="1" type="ORF">BGZ95_006295</name>
</gene>
<reference evidence="1" key="1">
    <citation type="journal article" date="2020" name="Fungal Divers.">
        <title>Resolving the Mortierellaceae phylogeny through synthesis of multi-gene phylogenetics and phylogenomics.</title>
        <authorList>
            <person name="Vandepol N."/>
            <person name="Liber J."/>
            <person name="Desiro A."/>
            <person name="Na H."/>
            <person name="Kennedy M."/>
            <person name="Barry K."/>
            <person name="Grigoriev I.V."/>
            <person name="Miller A.N."/>
            <person name="O'Donnell K."/>
            <person name="Stajich J.E."/>
            <person name="Bonito G."/>
        </authorList>
    </citation>
    <scope>NUCLEOTIDE SEQUENCE</scope>
    <source>
        <strain evidence="1">NRRL 28262</strain>
    </source>
</reference>
<evidence type="ECO:0000313" key="2">
    <source>
        <dbReference type="Proteomes" id="UP001194580"/>
    </source>
</evidence>
<keyword evidence="2" id="KW-1185">Reference proteome</keyword>
<dbReference type="AlphaFoldDB" id="A0AAD4DHX1"/>
<sequence length="446" mass="51247">MDTATTTRNPFDIPELRHQLSQFLPNKDAISCALVSKAWTLDFVRTIWFQIEFEIHPQFVDLSPDIVAKHGRNIRVVKNAITLEEVSALNHVNVNSLRHLEIGVSTTPTQQENAYQVITRNNTNLQALILLRIVNYSYSILPQHSIESLTLSYSGLESILQICINLAKLRLPHVTLTGSPNRPFQHMGITLFSFGLKIIFHEGLTRPSMLSHFPNLTTLDTWHNISEVIVSSSRINAEILRYCPLLTQYKLKYFASSITPVFLANAATNVMRITFEKDEMVSETISAIILHRATLTKVALFCSYGYDYEMDKVNPVSLQIAASNKMLQLIPRSCTHLKRLNPYPYEMDMDVVEAAEWVCKDLRKLRIRVKGLDTKERILKTIAFWRAGCWRRWQKNATGVNAAVAVDGEEKRLEEDHSIEARVARHLLKFEQLWWVWLGYKTWTPI</sequence>
<accession>A0AAD4DHX1</accession>
<proteinExistence type="predicted"/>
<evidence type="ECO:0000313" key="1">
    <source>
        <dbReference type="EMBL" id="KAG0277223.1"/>
    </source>
</evidence>
<comment type="caution">
    <text evidence="1">The sequence shown here is derived from an EMBL/GenBank/DDBJ whole genome shotgun (WGS) entry which is preliminary data.</text>
</comment>
<dbReference type="Proteomes" id="UP001194580">
    <property type="component" value="Unassembled WGS sequence"/>
</dbReference>